<accession>A0A699IEZ8</accession>
<proteinExistence type="predicted"/>
<keyword evidence="1" id="KW-0808">Transferase</keyword>
<dbReference type="GO" id="GO:0003964">
    <property type="term" value="F:RNA-directed DNA polymerase activity"/>
    <property type="evidence" value="ECO:0007669"/>
    <property type="project" value="UniProtKB-KW"/>
</dbReference>
<gene>
    <name evidence="1" type="ORF">Tci_501296</name>
</gene>
<dbReference type="AlphaFoldDB" id="A0A699IEZ8"/>
<sequence>MEDFYRPSLIGRGGPIVSTTIPGTDFALKNHTIQLIRQNCQFHRFKDEDANEHLERYLSITQFIKQNEHLEVLEKQTAYTIQSVRHRPGPGHPNTVYYLDYDESDEDEPSEVLEVQRSIHHLSDNPNPSFDPIVESLSPFPTPFEDKKSSGSTTTHSNYSFSDYEAFYFDDDHIEEKSSGSTNTHSDFYLPEYDLFIFDLLIDPFPPADKSVSHYVEFADELTHIISSAEYDCFYLDIETDSGELTILLKKIYLKIQSRNLQVPSLMIFLSSYPIMTLLF</sequence>
<protein>
    <submittedName>
        <fullName evidence="1">Reverse transcriptase domain-containing protein</fullName>
    </submittedName>
</protein>
<evidence type="ECO:0000313" key="1">
    <source>
        <dbReference type="EMBL" id="GEZ29323.1"/>
    </source>
</evidence>
<keyword evidence="1" id="KW-0695">RNA-directed DNA polymerase</keyword>
<comment type="caution">
    <text evidence="1">The sequence shown here is derived from an EMBL/GenBank/DDBJ whole genome shotgun (WGS) entry which is preliminary data.</text>
</comment>
<dbReference type="EMBL" id="BKCJ010261956">
    <property type="protein sequence ID" value="GEZ29323.1"/>
    <property type="molecule type" value="Genomic_DNA"/>
</dbReference>
<reference evidence="1" key="1">
    <citation type="journal article" date="2019" name="Sci. Rep.">
        <title>Draft genome of Tanacetum cinerariifolium, the natural source of mosquito coil.</title>
        <authorList>
            <person name="Yamashiro T."/>
            <person name="Shiraishi A."/>
            <person name="Satake H."/>
            <person name="Nakayama K."/>
        </authorList>
    </citation>
    <scope>NUCLEOTIDE SEQUENCE</scope>
</reference>
<name>A0A699IEZ8_TANCI</name>
<organism evidence="1">
    <name type="scientific">Tanacetum cinerariifolium</name>
    <name type="common">Dalmatian daisy</name>
    <name type="synonym">Chrysanthemum cinerariifolium</name>
    <dbReference type="NCBI Taxonomy" id="118510"/>
    <lineage>
        <taxon>Eukaryota</taxon>
        <taxon>Viridiplantae</taxon>
        <taxon>Streptophyta</taxon>
        <taxon>Embryophyta</taxon>
        <taxon>Tracheophyta</taxon>
        <taxon>Spermatophyta</taxon>
        <taxon>Magnoliopsida</taxon>
        <taxon>eudicotyledons</taxon>
        <taxon>Gunneridae</taxon>
        <taxon>Pentapetalae</taxon>
        <taxon>asterids</taxon>
        <taxon>campanulids</taxon>
        <taxon>Asterales</taxon>
        <taxon>Asteraceae</taxon>
        <taxon>Asteroideae</taxon>
        <taxon>Anthemideae</taxon>
        <taxon>Anthemidinae</taxon>
        <taxon>Tanacetum</taxon>
    </lineage>
</organism>
<keyword evidence="1" id="KW-0548">Nucleotidyltransferase</keyword>